<dbReference type="EMBL" id="GGFM01011900">
    <property type="protein sequence ID" value="MBW32651.1"/>
    <property type="molecule type" value="Transcribed_RNA"/>
</dbReference>
<feature type="chain" id="PRO_5014928098" evidence="1">
    <location>
        <begin position="17"/>
        <end position="91"/>
    </location>
</feature>
<evidence type="ECO:0000313" key="2">
    <source>
        <dbReference type="EMBL" id="MBW32651.1"/>
    </source>
</evidence>
<sequence length="91" mass="10453">MDFMVVVIVRLGLVDGWLACWSRCVSLASAGEEQNGGRQSAERSPRSLTEWKIIIAGTISLWKREDDAYARPCTCVRLCVHRSREEERRRE</sequence>
<accession>A0A2M3ZVV4</accession>
<reference evidence="2" key="1">
    <citation type="submission" date="2018-01" db="EMBL/GenBank/DDBJ databases">
        <title>An insight into the sialome of Amazonian anophelines.</title>
        <authorList>
            <person name="Ribeiro J.M."/>
            <person name="Scarpassa V."/>
            <person name="Calvo E."/>
        </authorList>
    </citation>
    <scope>NUCLEOTIDE SEQUENCE</scope>
    <source>
        <tissue evidence="2">Salivary glands</tissue>
    </source>
</reference>
<proteinExistence type="predicted"/>
<organism evidence="2">
    <name type="scientific">Anopheles braziliensis</name>
    <dbReference type="NCBI Taxonomy" id="58242"/>
    <lineage>
        <taxon>Eukaryota</taxon>
        <taxon>Metazoa</taxon>
        <taxon>Ecdysozoa</taxon>
        <taxon>Arthropoda</taxon>
        <taxon>Hexapoda</taxon>
        <taxon>Insecta</taxon>
        <taxon>Pterygota</taxon>
        <taxon>Neoptera</taxon>
        <taxon>Endopterygota</taxon>
        <taxon>Diptera</taxon>
        <taxon>Nematocera</taxon>
        <taxon>Culicoidea</taxon>
        <taxon>Culicidae</taxon>
        <taxon>Anophelinae</taxon>
        <taxon>Anopheles</taxon>
    </lineage>
</organism>
<protein>
    <submittedName>
        <fullName evidence="2">Putative secreted peptide</fullName>
    </submittedName>
</protein>
<feature type="signal peptide" evidence="1">
    <location>
        <begin position="1"/>
        <end position="16"/>
    </location>
</feature>
<dbReference type="AlphaFoldDB" id="A0A2M3ZVV4"/>
<keyword evidence="1" id="KW-0732">Signal</keyword>
<name>A0A2M3ZVV4_9DIPT</name>
<evidence type="ECO:0000256" key="1">
    <source>
        <dbReference type="SAM" id="SignalP"/>
    </source>
</evidence>